<dbReference type="SMART" id="SM00856">
    <property type="entry name" value="PMEI"/>
    <property type="match status" value="1"/>
</dbReference>
<dbReference type="CDD" id="cd15795">
    <property type="entry name" value="PMEI-Pla_a_1_like"/>
    <property type="match status" value="1"/>
</dbReference>
<dbReference type="Proteomes" id="UP000811246">
    <property type="component" value="Chromosome 16"/>
</dbReference>
<dbReference type="EMBL" id="CM031824">
    <property type="protein sequence ID" value="KAG6624198.1"/>
    <property type="molecule type" value="Genomic_DNA"/>
</dbReference>
<evidence type="ECO:0000313" key="5">
    <source>
        <dbReference type="Proteomes" id="UP000811609"/>
    </source>
</evidence>
<evidence type="ECO:0000256" key="1">
    <source>
        <dbReference type="SAM" id="SignalP"/>
    </source>
</evidence>
<evidence type="ECO:0000313" key="3">
    <source>
        <dbReference type="EMBL" id="KAG6624198.1"/>
    </source>
</evidence>
<evidence type="ECO:0000313" key="4">
    <source>
        <dbReference type="EMBL" id="KAG6671554.1"/>
    </source>
</evidence>
<dbReference type="NCBIfam" id="TIGR01614">
    <property type="entry name" value="PME_inhib"/>
    <property type="match status" value="1"/>
</dbReference>
<dbReference type="InterPro" id="IPR006501">
    <property type="entry name" value="Pectinesterase_inhib_dom"/>
</dbReference>
<accession>A0A8T1N4H0</accession>
<dbReference type="AlphaFoldDB" id="A0A8T1N4H0"/>
<dbReference type="PANTHER" id="PTHR31890">
    <property type="entry name" value="PLANT INVERTASE/PECTIN METHYLESTERASE INHIBITOR SUPERFAMILY PROTEIN"/>
    <property type="match status" value="1"/>
</dbReference>
<protein>
    <recommendedName>
        <fullName evidence="2">Pectinesterase inhibitor domain-containing protein</fullName>
    </recommendedName>
</protein>
<reference evidence="4" key="2">
    <citation type="submission" date="2021-01" db="EMBL/GenBank/DDBJ databases">
        <authorList>
            <person name="Lovell J.T."/>
            <person name="Bentley N."/>
            <person name="Bhattarai G."/>
            <person name="Jenkins J.W."/>
            <person name="Sreedasyam A."/>
            <person name="Alarcon Y."/>
            <person name="Bock C."/>
            <person name="Boston L."/>
            <person name="Carlson J."/>
            <person name="Cervantes K."/>
            <person name="Clermont K."/>
            <person name="Krom N."/>
            <person name="Kubenka K."/>
            <person name="Mamidi S."/>
            <person name="Mattison C."/>
            <person name="Monteros M."/>
            <person name="Pisani C."/>
            <person name="Plott C."/>
            <person name="Rajasekar S."/>
            <person name="Rhein H.S."/>
            <person name="Rohla C."/>
            <person name="Song M."/>
            <person name="Hilaire R.S."/>
            <person name="Shu S."/>
            <person name="Wells L."/>
            <person name="Wang X."/>
            <person name="Webber J."/>
            <person name="Heerema R.J."/>
            <person name="Klein P."/>
            <person name="Conner P."/>
            <person name="Grauke L."/>
            <person name="Grimwood J."/>
            <person name="Schmutz J."/>
            <person name="Randall J.J."/>
        </authorList>
    </citation>
    <scope>NUCLEOTIDE SEQUENCE</scope>
    <source>
        <tissue evidence="4">Leaf</tissue>
    </source>
</reference>
<dbReference type="EMBL" id="CM031840">
    <property type="protein sequence ID" value="KAG6671554.1"/>
    <property type="molecule type" value="Genomic_DNA"/>
</dbReference>
<feature type="chain" id="PRO_5035717968" description="Pectinesterase inhibitor domain-containing protein" evidence="1">
    <location>
        <begin position="23"/>
        <end position="175"/>
    </location>
</feature>
<reference evidence="3" key="1">
    <citation type="submission" date="2020-12" db="EMBL/GenBank/DDBJ databases">
        <title>WGS assembly of Carya illinoinensis cv. Pawnee.</title>
        <authorList>
            <person name="Platts A."/>
            <person name="Shu S."/>
            <person name="Wright S."/>
            <person name="Barry K."/>
            <person name="Edger P."/>
            <person name="Pires J.C."/>
            <person name="Schmutz J."/>
        </authorList>
    </citation>
    <scope>NUCLEOTIDE SEQUENCE</scope>
    <source>
        <tissue evidence="3">Leaf</tissue>
    </source>
</reference>
<organism evidence="3 5">
    <name type="scientific">Carya illinoinensis</name>
    <name type="common">Pecan</name>
    <dbReference type="NCBI Taxonomy" id="32201"/>
    <lineage>
        <taxon>Eukaryota</taxon>
        <taxon>Viridiplantae</taxon>
        <taxon>Streptophyta</taxon>
        <taxon>Embryophyta</taxon>
        <taxon>Tracheophyta</taxon>
        <taxon>Spermatophyta</taxon>
        <taxon>Magnoliopsida</taxon>
        <taxon>eudicotyledons</taxon>
        <taxon>Gunneridae</taxon>
        <taxon>Pentapetalae</taxon>
        <taxon>rosids</taxon>
        <taxon>fabids</taxon>
        <taxon>Fagales</taxon>
        <taxon>Juglandaceae</taxon>
        <taxon>Carya</taxon>
    </lineage>
</organism>
<feature type="signal peptide" evidence="1">
    <location>
        <begin position="1"/>
        <end position="22"/>
    </location>
</feature>
<dbReference type="Pfam" id="PF04043">
    <property type="entry name" value="PMEI"/>
    <property type="match status" value="1"/>
</dbReference>
<comment type="caution">
    <text evidence="3">The sequence shown here is derived from an EMBL/GenBank/DDBJ whole genome shotgun (WGS) entry which is preliminary data.</text>
</comment>
<sequence>MNMVSQVHAVVLLLSLSIIVFSQSFLPANAAKNLVPDVCRETISYDRCMHALQSDPRAKTASNFMDLAKIALKLGLNNAINSKAYIDGLLEKNHAAPIKKCSFWYEAAVASFRSALAELEEDAMTANYDVKIAGDDAASCENELASGGVKVPSISTRNSDVALYSNIGDVITNKL</sequence>
<keyword evidence="5" id="KW-1185">Reference proteome</keyword>
<dbReference type="Proteomes" id="UP000811609">
    <property type="component" value="Chromosome 16"/>
</dbReference>
<proteinExistence type="predicted"/>
<dbReference type="GO" id="GO:0004857">
    <property type="term" value="F:enzyme inhibitor activity"/>
    <property type="evidence" value="ECO:0007669"/>
    <property type="project" value="InterPro"/>
</dbReference>
<gene>
    <name evidence="3" type="ORF">CIPAW_16G009500</name>
    <name evidence="4" type="ORF">I3842_16G009100</name>
</gene>
<dbReference type="InterPro" id="IPR034088">
    <property type="entry name" value="Pla_a_1-like"/>
</dbReference>
<dbReference type="PANTHER" id="PTHR31890:SF9">
    <property type="entry name" value="PLANT INVERTASE_PECTIN METHYLESTERASE INHIBITOR SUPERFAMILY PROTEIN"/>
    <property type="match status" value="1"/>
</dbReference>
<feature type="domain" description="Pectinesterase inhibitor" evidence="2">
    <location>
        <begin position="30"/>
        <end position="165"/>
    </location>
</feature>
<evidence type="ECO:0000259" key="2">
    <source>
        <dbReference type="SMART" id="SM00856"/>
    </source>
</evidence>
<name>A0A8T1N4H0_CARIL</name>
<keyword evidence="1" id="KW-0732">Signal</keyword>